<dbReference type="PROSITE" id="PS50240">
    <property type="entry name" value="TRYPSIN_DOM"/>
    <property type="match status" value="1"/>
</dbReference>
<dbReference type="InterPro" id="IPR043504">
    <property type="entry name" value="Peptidase_S1_PA_chymotrypsin"/>
</dbReference>
<dbReference type="InterPro" id="IPR043708">
    <property type="entry name" value="DUF5648"/>
</dbReference>
<comment type="caution">
    <text evidence="3">The sequence shown here is derived from an EMBL/GenBank/DDBJ whole genome shotgun (WGS) entry which is preliminary data.</text>
</comment>
<dbReference type="Pfam" id="PF13365">
    <property type="entry name" value="Trypsin_2"/>
    <property type="match status" value="1"/>
</dbReference>
<dbReference type="PANTHER" id="PTHR36234">
    <property type="entry name" value="LYSYL ENDOPEPTIDASE"/>
    <property type="match status" value="1"/>
</dbReference>
<reference evidence="3 4" key="1">
    <citation type="submission" date="2019-07" db="EMBL/GenBank/DDBJ databases">
        <title>Pseudomonas mangiferae sp. nov., isolated from bark of mango tree in Thailand.</title>
        <authorList>
            <person name="Srisuk N."/>
            <person name="Anurat P."/>
        </authorList>
    </citation>
    <scope>NUCLEOTIDE SEQUENCE [LARGE SCALE GENOMIC DNA]</scope>
    <source>
        <strain evidence="3 4">DMKU_BBB3-04</strain>
    </source>
</reference>
<dbReference type="Pfam" id="PF18885">
    <property type="entry name" value="DUF5648"/>
    <property type="match status" value="1"/>
</dbReference>
<dbReference type="InterPro" id="IPR009003">
    <property type="entry name" value="Peptidase_S1_PA"/>
</dbReference>
<proteinExistence type="predicted"/>
<keyword evidence="4" id="KW-1185">Reference proteome</keyword>
<dbReference type="EMBL" id="VJOY01000016">
    <property type="protein sequence ID" value="TRX73373.1"/>
    <property type="molecule type" value="Genomic_DNA"/>
</dbReference>
<dbReference type="GO" id="GO:0006508">
    <property type="term" value="P:proteolysis"/>
    <property type="evidence" value="ECO:0007669"/>
    <property type="project" value="UniProtKB-KW"/>
</dbReference>
<feature type="domain" description="Peptidase S1" evidence="2">
    <location>
        <begin position="235"/>
        <end position="473"/>
    </location>
</feature>
<dbReference type="Proteomes" id="UP000315235">
    <property type="component" value="Unassembled WGS sequence"/>
</dbReference>
<name>A0A553GV65_9PSED</name>
<dbReference type="PANTHER" id="PTHR36234:SF5">
    <property type="entry name" value="LYSYL ENDOPEPTIDASE"/>
    <property type="match status" value="1"/>
</dbReference>
<dbReference type="SUPFAM" id="SSF50494">
    <property type="entry name" value="Trypsin-like serine proteases"/>
    <property type="match status" value="1"/>
</dbReference>
<keyword evidence="1" id="KW-0732">Signal</keyword>
<evidence type="ECO:0000256" key="1">
    <source>
        <dbReference type="SAM" id="SignalP"/>
    </source>
</evidence>
<dbReference type="GO" id="GO:0004252">
    <property type="term" value="F:serine-type endopeptidase activity"/>
    <property type="evidence" value="ECO:0007669"/>
    <property type="project" value="InterPro"/>
</dbReference>
<dbReference type="RefSeq" id="WP_143489785.1">
    <property type="nucleotide sequence ID" value="NZ_VJOY01000016.1"/>
</dbReference>
<feature type="chain" id="PRO_5022212915" evidence="1">
    <location>
        <begin position="19"/>
        <end position="640"/>
    </location>
</feature>
<dbReference type="Gene3D" id="2.40.10.10">
    <property type="entry name" value="Trypsin-like serine proteases"/>
    <property type="match status" value="2"/>
</dbReference>
<evidence type="ECO:0000313" key="3">
    <source>
        <dbReference type="EMBL" id="TRX73373.1"/>
    </source>
</evidence>
<dbReference type="InterPro" id="IPR001254">
    <property type="entry name" value="Trypsin_dom"/>
</dbReference>
<keyword evidence="3" id="KW-0645">Protease</keyword>
<evidence type="ECO:0000259" key="2">
    <source>
        <dbReference type="PROSITE" id="PS50240"/>
    </source>
</evidence>
<feature type="signal peptide" evidence="1">
    <location>
        <begin position="1"/>
        <end position="18"/>
    </location>
</feature>
<dbReference type="OrthoDB" id="5619888at2"/>
<evidence type="ECO:0000313" key="4">
    <source>
        <dbReference type="Proteomes" id="UP000315235"/>
    </source>
</evidence>
<accession>A0A553GV65</accession>
<keyword evidence="3" id="KW-0378">Hydrolase</keyword>
<sequence length="640" mass="68521">MKQTLLCCVLLASMSAQADSLGPLLPQQTTEDSAAQIMVPKQKRLVPSPTVVDLGPLATTRAELAEPAKEGQPERIGLRRDIEALKDDSLTGSALNWRVTSAGGHIAAISLISPDALSVRAGLAVKNLPSSAVVRFYTQQDPTPVEVHASVILQAIERNLTADDQSVNARIYWSPPIQGNEITVEIELPEGVSKDALNVSLPVLSHLYRSPTDTDSKSEVKLGNSGACEVDYACEAGGDPSLDVKSRSTAKMIFVDDGDSYLCSGTLLNNNNQDRTPYFLSANHCISTQTSASSLATFWFYRATACKGLTLDPTTTTLYGGAQLLYHSANTDTAFLRLLDAAPAGATFAGWSTDATSYKPGQAVLGVHYPRGDVQKISHGKVDSYSTCTSSGSNKFICKSSFLPKATFLGIIWNSGITEGGSSGSSLFSGDQVIGQLYGGGSSCLSPTKPDHYGLLSVAYNAKLKDWLSPSATIIPSTGTAVEYFNPDLNHYFMTADPAEQAYVDTGAVGKWLRTGQTFKAGGSKAVCRFYGNTLPNPATGVAFGPNSHFYTADTSECDFLVGFYNPAEPSWKFESYDFNITDVVGGACPTGTVPVYRLYNRGYERGVASNHRFTRDLALANQMAQEGWSFEDVKMCAPQ</sequence>
<protein>
    <submittedName>
        <fullName evidence="3">Trypsin-like serine protease</fullName>
    </submittedName>
</protein>
<dbReference type="AlphaFoldDB" id="A0A553GV65"/>
<gene>
    <name evidence="3" type="ORF">FM069_18140</name>
</gene>
<organism evidence="3 4">
    <name type="scientific">Pseudomonas mangiferae</name>
    <dbReference type="NCBI Taxonomy" id="2593654"/>
    <lineage>
        <taxon>Bacteria</taxon>
        <taxon>Pseudomonadati</taxon>
        <taxon>Pseudomonadota</taxon>
        <taxon>Gammaproteobacteria</taxon>
        <taxon>Pseudomonadales</taxon>
        <taxon>Pseudomonadaceae</taxon>
        <taxon>Pseudomonas</taxon>
    </lineage>
</organism>